<evidence type="ECO:0000313" key="4">
    <source>
        <dbReference type="EMBL" id="KAL3318034.1"/>
    </source>
</evidence>
<keyword evidence="1" id="KW-0880">Kelch repeat</keyword>
<comment type="caution">
    <text evidence="4">The sequence shown here is derived from an EMBL/GenBank/DDBJ whole genome shotgun (WGS) entry which is preliminary data.</text>
</comment>
<proteinExistence type="predicted"/>
<keyword evidence="2" id="KW-0677">Repeat</keyword>
<gene>
    <name evidence="4" type="ORF">Ciccas_003301</name>
</gene>
<dbReference type="PANTHER" id="PTHR45632">
    <property type="entry name" value="LD33804P"/>
    <property type="match status" value="1"/>
</dbReference>
<dbReference type="Proteomes" id="UP001626550">
    <property type="component" value="Unassembled WGS sequence"/>
</dbReference>
<dbReference type="SUPFAM" id="SSF117281">
    <property type="entry name" value="Kelch motif"/>
    <property type="match status" value="1"/>
</dbReference>
<evidence type="ECO:0000259" key="3">
    <source>
        <dbReference type="PROSITE" id="PS50097"/>
    </source>
</evidence>
<dbReference type="Gene3D" id="3.30.710.10">
    <property type="entry name" value="Potassium Channel Kv1.1, Chain A"/>
    <property type="match status" value="1"/>
</dbReference>
<dbReference type="AlphaFoldDB" id="A0ABD2QEU3"/>
<protein>
    <recommendedName>
        <fullName evidence="3">BTB domain-containing protein</fullName>
    </recommendedName>
</protein>
<evidence type="ECO:0000313" key="5">
    <source>
        <dbReference type="Proteomes" id="UP001626550"/>
    </source>
</evidence>
<keyword evidence="5" id="KW-1185">Reference proteome</keyword>
<dbReference type="SUPFAM" id="SSF54695">
    <property type="entry name" value="POZ domain"/>
    <property type="match status" value="1"/>
</dbReference>
<organism evidence="4 5">
    <name type="scientific">Cichlidogyrus casuarinus</name>
    <dbReference type="NCBI Taxonomy" id="1844966"/>
    <lineage>
        <taxon>Eukaryota</taxon>
        <taxon>Metazoa</taxon>
        <taxon>Spiralia</taxon>
        <taxon>Lophotrochozoa</taxon>
        <taxon>Platyhelminthes</taxon>
        <taxon>Monogenea</taxon>
        <taxon>Monopisthocotylea</taxon>
        <taxon>Dactylogyridea</taxon>
        <taxon>Ancyrocephalidae</taxon>
        <taxon>Cichlidogyrus</taxon>
    </lineage>
</organism>
<dbReference type="Pfam" id="PF01344">
    <property type="entry name" value="Kelch_1"/>
    <property type="match status" value="1"/>
</dbReference>
<evidence type="ECO:0000256" key="2">
    <source>
        <dbReference type="ARBA" id="ARBA00022737"/>
    </source>
</evidence>
<dbReference type="SMART" id="SM00612">
    <property type="entry name" value="Kelch"/>
    <property type="match status" value="3"/>
</dbReference>
<name>A0ABD2QEU3_9PLAT</name>
<dbReference type="InterPro" id="IPR000210">
    <property type="entry name" value="BTB/POZ_dom"/>
</dbReference>
<dbReference type="InterPro" id="IPR015915">
    <property type="entry name" value="Kelch-typ_b-propeller"/>
</dbReference>
<dbReference type="InterPro" id="IPR006652">
    <property type="entry name" value="Kelch_1"/>
</dbReference>
<dbReference type="SMART" id="SM00225">
    <property type="entry name" value="BTB"/>
    <property type="match status" value="1"/>
</dbReference>
<sequence>MTFFYNPKQIERLFEKFSSYKEKKKFFDVSLLVNKTEHDSAKETFSAHKIVLACQSGYFKSQFTSLLGNASSKNDKFEVNETNATTFAMLLQYLYTNKLPYSPDGVADLIKTSDYLDIFFAAKTYANTISGSTFPLGPAIKLFQLTYAISKPSLWSEFSCNILRNFSVCVSKHRDQLLSLSCDAFAHLVCNGERCCTQEEALDIILDYIGRETMTNEIIEQLLASVSFDQVTKSGYETLIKKHGSAASNPSVTNYVSSKMAMLMSSGAIAAKDLSPGSYCYVAFLARKSHKAIYILDLPNKTVKPLDTYSNDPSLSLLHNLLGKLEEDMSFFHSLELQEGRLATVVGYKHDEFRLPCFMRYENKTWFNQYRTQLSLDAFVHTGYRILNVGGYDPNRSISLRGGAIYGQGPWHLIPGTMSVKRSEHTLSFHNGIVYATGGQNEQDDAVLQTAEFTVIDPIGDTWFPMAPMLHARQGHKAAAIDGKIFVVGGYSTKRSASEHSKSLVMTNEVYDISSNTWTEFPNFASGMHFSTLTAVDGKLIAVASREGEPVKKQYTVQEYDLKTNKWSEICSFKTDQDTRFTYSSTFTQYDVSLV</sequence>
<dbReference type="PROSITE" id="PS50097">
    <property type="entry name" value="BTB"/>
    <property type="match status" value="1"/>
</dbReference>
<dbReference type="InterPro" id="IPR011333">
    <property type="entry name" value="SKP1/BTB/POZ_sf"/>
</dbReference>
<dbReference type="CDD" id="cd18186">
    <property type="entry name" value="BTB_POZ_ZBTB_KLHL-like"/>
    <property type="match status" value="1"/>
</dbReference>
<reference evidence="4 5" key="1">
    <citation type="submission" date="2024-11" db="EMBL/GenBank/DDBJ databases">
        <title>Adaptive evolution of stress response genes in parasites aligns with host niche diversity.</title>
        <authorList>
            <person name="Hahn C."/>
            <person name="Resl P."/>
        </authorList>
    </citation>
    <scope>NUCLEOTIDE SEQUENCE [LARGE SCALE GENOMIC DNA]</scope>
    <source>
        <strain evidence="4">EGGRZ-B1_66</strain>
        <tissue evidence="4">Body</tissue>
    </source>
</reference>
<evidence type="ECO:0000256" key="1">
    <source>
        <dbReference type="ARBA" id="ARBA00022441"/>
    </source>
</evidence>
<feature type="domain" description="BTB" evidence="3">
    <location>
        <begin position="27"/>
        <end position="103"/>
    </location>
</feature>
<dbReference type="Gene3D" id="2.120.10.80">
    <property type="entry name" value="Kelch-type beta propeller"/>
    <property type="match status" value="1"/>
</dbReference>
<dbReference type="PANTHER" id="PTHR45632:SF3">
    <property type="entry name" value="KELCH-LIKE PROTEIN 32"/>
    <property type="match status" value="1"/>
</dbReference>
<accession>A0ABD2QEU3</accession>
<dbReference type="EMBL" id="JBJKFK010000295">
    <property type="protein sequence ID" value="KAL3318034.1"/>
    <property type="molecule type" value="Genomic_DNA"/>
</dbReference>
<dbReference type="Pfam" id="PF00651">
    <property type="entry name" value="BTB"/>
    <property type="match status" value="1"/>
</dbReference>